<protein>
    <submittedName>
        <fullName evidence="1">Uncharacterized protein</fullName>
    </submittedName>
</protein>
<reference evidence="1" key="1">
    <citation type="journal article" date="2020" name="BMC Genomics">
        <title>Correction to: Identification and distribution of gene clusters required for synthesis of sphingolipid metabolism inhibitors in diverse species of the filamentous fungus Fusarium.</title>
        <authorList>
            <person name="Kim H.S."/>
            <person name="Lohmar J.M."/>
            <person name="Busman M."/>
            <person name="Brown D.W."/>
            <person name="Naumann T.A."/>
            <person name="Divon H.H."/>
            <person name="Lysoe E."/>
            <person name="Uhlig S."/>
            <person name="Proctor R.H."/>
        </authorList>
    </citation>
    <scope>NUCLEOTIDE SEQUENCE</scope>
    <source>
        <strain evidence="1">NRRL 45417</strain>
    </source>
</reference>
<evidence type="ECO:0000313" key="2">
    <source>
        <dbReference type="Proteomes" id="UP000604273"/>
    </source>
</evidence>
<dbReference type="OrthoDB" id="5098300at2759"/>
<keyword evidence="2" id="KW-1185">Reference proteome</keyword>
<organism evidence="1 2">
    <name type="scientific">Fusarium gaditjirri</name>
    <dbReference type="NCBI Taxonomy" id="282569"/>
    <lineage>
        <taxon>Eukaryota</taxon>
        <taxon>Fungi</taxon>
        <taxon>Dikarya</taxon>
        <taxon>Ascomycota</taxon>
        <taxon>Pezizomycotina</taxon>
        <taxon>Sordariomycetes</taxon>
        <taxon>Hypocreomycetidae</taxon>
        <taxon>Hypocreales</taxon>
        <taxon>Nectriaceae</taxon>
        <taxon>Fusarium</taxon>
        <taxon>Fusarium nisikadoi species complex</taxon>
    </lineage>
</organism>
<sequence length="150" mass="16538">MTSSQKRGISIEALLNAARVAGPEEDLALQLDLPGSSVLVHKDLEISEPPAPSGSFLTAKGKKWPWDCWDDDRRWAIANAEIEIEVDNFASACMTGLLHRELDVIHLMGLIRIAAVLKDGASERFYYRKAILAPVWTVALARTLQEGQQA</sequence>
<reference evidence="1" key="2">
    <citation type="submission" date="2020-05" db="EMBL/GenBank/DDBJ databases">
        <authorList>
            <person name="Kim H.-S."/>
            <person name="Proctor R.H."/>
            <person name="Brown D.W."/>
        </authorList>
    </citation>
    <scope>NUCLEOTIDE SEQUENCE</scope>
    <source>
        <strain evidence="1">NRRL 45417</strain>
    </source>
</reference>
<evidence type="ECO:0000313" key="1">
    <source>
        <dbReference type="EMBL" id="KAF4954038.1"/>
    </source>
</evidence>
<comment type="caution">
    <text evidence="1">The sequence shown here is derived from an EMBL/GenBank/DDBJ whole genome shotgun (WGS) entry which is preliminary data.</text>
</comment>
<dbReference type="AlphaFoldDB" id="A0A8H4T9X5"/>
<gene>
    <name evidence="1" type="ORF">FGADI_5574</name>
</gene>
<accession>A0A8H4T9X5</accession>
<dbReference type="Proteomes" id="UP000604273">
    <property type="component" value="Unassembled WGS sequence"/>
</dbReference>
<name>A0A8H4T9X5_9HYPO</name>
<proteinExistence type="predicted"/>
<dbReference type="EMBL" id="JABFAI010000128">
    <property type="protein sequence ID" value="KAF4954038.1"/>
    <property type="molecule type" value="Genomic_DNA"/>
</dbReference>